<keyword evidence="3" id="KW-1185">Reference proteome</keyword>
<dbReference type="AlphaFoldDB" id="A0AAV8YGJ1"/>
<feature type="compositionally biased region" description="Polar residues" evidence="1">
    <location>
        <begin position="19"/>
        <end position="32"/>
    </location>
</feature>
<dbReference type="Proteomes" id="UP001162162">
    <property type="component" value="Unassembled WGS sequence"/>
</dbReference>
<evidence type="ECO:0000313" key="2">
    <source>
        <dbReference type="EMBL" id="KAJ8950293.1"/>
    </source>
</evidence>
<evidence type="ECO:0000256" key="1">
    <source>
        <dbReference type="SAM" id="MobiDB-lite"/>
    </source>
</evidence>
<dbReference type="EMBL" id="JAPWTK010000102">
    <property type="protein sequence ID" value="KAJ8950293.1"/>
    <property type="molecule type" value="Genomic_DNA"/>
</dbReference>
<proteinExistence type="predicted"/>
<organism evidence="2 3">
    <name type="scientific">Aromia moschata</name>
    <dbReference type="NCBI Taxonomy" id="1265417"/>
    <lineage>
        <taxon>Eukaryota</taxon>
        <taxon>Metazoa</taxon>
        <taxon>Ecdysozoa</taxon>
        <taxon>Arthropoda</taxon>
        <taxon>Hexapoda</taxon>
        <taxon>Insecta</taxon>
        <taxon>Pterygota</taxon>
        <taxon>Neoptera</taxon>
        <taxon>Endopterygota</taxon>
        <taxon>Coleoptera</taxon>
        <taxon>Polyphaga</taxon>
        <taxon>Cucujiformia</taxon>
        <taxon>Chrysomeloidea</taxon>
        <taxon>Cerambycidae</taxon>
        <taxon>Cerambycinae</taxon>
        <taxon>Callichromatini</taxon>
        <taxon>Aromia</taxon>
    </lineage>
</organism>
<protein>
    <recommendedName>
        <fullName evidence="4">Prolactin receptor</fullName>
    </recommendedName>
</protein>
<name>A0AAV8YGJ1_9CUCU</name>
<reference evidence="2" key="1">
    <citation type="journal article" date="2023" name="Insect Mol. Biol.">
        <title>Genome sequencing provides insights into the evolution of gene families encoding plant cell wall-degrading enzymes in longhorned beetles.</title>
        <authorList>
            <person name="Shin N.R."/>
            <person name="Okamura Y."/>
            <person name="Kirsch R."/>
            <person name="Pauchet Y."/>
        </authorList>
    </citation>
    <scope>NUCLEOTIDE SEQUENCE</scope>
    <source>
        <strain evidence="2">AMC_N1</strain>
    </source>
</reference>
<feature type="region of interest" description="Disordered" evidence="1">
    <location>
        <begin position="1"/>
        <end position="32"/>
    </location>
</feature>
<sequence length="112" mass="12695">MLEISVKQNGENKDKPSQEPEQNSSYKYIGASRSQNKSIDYMKGMELQNTINSSEEKLSNEDEIIHLPDKNLEDTDSEINENDVLAANKFAATKGSKQDLMNWPTEDLKKIS</sequence>
<comment type="caution">
    <text evidence="2">The sequence shown here is derived from an EMBL/GenBank/DDBJ whole genome shotgun (WGS) entry which is preliminary data.</text>
</comment>
<gene>
    <name evidence="2" type="ORF">NQ318_021149</name>
</gene>
<evidence type="ECO:0008006" key="4">
    <source>
        <dbReference type="Google" id="ProtNLM"/>
    </source>
</evidence>
<evidence type="ECO:0000313" key="3">
    <source>
        <dbReference type="Proteomes" id="UP001162162"/>
    </source>
</evidence>
<accession>A0AAV8YGJ1</accession>